<gene>
    <name evidence="1" type="ORF">UFOPK1421_01436</name>
    <name evidence="2" type="ORF">UFOPK1820_00999</name>
    <name evidence="3" type="ORF">UFOPK1960_00650</name>
    <name evidence="4" type="ORF">UFOPK2921_00490</name>
    <name evidence="5" type="ORF">UFOPK3889_00497</name>
    <name evidence="6" type="ORF">UFOPK4275_00156</name>
    <name evidence="7" type="ORF">UFOPK4422_00597</name>
</gene>
<dbReference type="EMBL" id="CAEZUK010000168">
    <property type="protein sequence ID" value="CAB4605021.1"/>
    <property type="molecule type" value="Genomic_DNA"/>
</dbReference>
<evidence type="ECO:0000313" key="2">
    <source>
        <dbReference type="EMBL" id="CAB4605021.1"/>
    </source>
</evidence>
<dbReference type="EMBL" id="CAFBQJ010000014">
    <property type="protein sequence ID" value="CAB5044803.1"/>
    <property type="molecule type" value="Genomic_DNA"/>
</dbReference>
<dbReference type="EMBL" id="CAEZSL010000205">
    <property type="protein sequence ID" value="CAB4553435.1"/>
    <property type="molecule type" value="Genomic_DNA"/>
</dbReference>
<accession>A0A6J6GUP3</accession>
<evidence type="ECO:0000313" key="6">
    <source>
        <dbReference type="EMBL" id="CAB5044803.1"/>
    </source>
</evidence>
<dbReference type="EMBL" id="CAFBRX010000046">
    <property type="protein sequence ID" value="CAB5119417.1"/>
    <property type="molecule type" value="Genomic_DNA"/>
</dbReference>
<evidence type="ECO:0000313" key="7">
    <source>
        <dbReference type="EMBL" id="CAB5119417.1"/>
    </source>
</evidence>
<protein>
    <submittedName>
        <fullName evidence="2">Unannotated protein</fullName>
    </submittedName>
</protein>
<evidence type="ECO:0000313" key="5">
    <source>
        <dbReference type="EMBL" id="CAB4969785.1"/>
    </source>
</evidence>
<dbReference type="EMBL" id="CAEZVL010000081">
    <property type="protein sequence ID" value="CAB4630654.1"/>
    <property type="molecule type" value="Genomic_DNA"/>
</dbReference>
<name>A0A6J6GUP3_9ZZZZ</name>
<dbReference type="EMBL" id="CAFBNZ010000068">
    <property type="protein sequence ID" value="CAB4969785.1"/>
    <property type="molecule type" value="Genomic_DNA"/>
</dbReference>
<organism evidence="2">
    <name type="scientific">freshwater metagenome</name>
    <dbReference type="NCBI Taxonomy" id="449393"/>
    <lineage>
        <taxon>unclassified sequences</taxon>
        <taxon>metagenomes</taxon>
        <taxon>ecological metagenomes</taxon>
    </lineage>
</organism>
<proteinExistence type="predicted"/>
<sequence length="78" mass="8768">MNEPDNEMPAIDPAVIENLQEVVSQLRESVSRLDDVAMDVLRSAYSRREGRPAIDKTITQARRAIEKAIHLIDIDGHS</sequence>
<evidence type="ECO:0000313" key="3">
    <source>
        <dbReference type="EMBL" id="CAB4630654.1"/>
    </source>
</evidence>
<evidence type="ECO:0000313" key="4">
    <source>
        <dbReference type="EMBL" id="CAB4775155.1"/>
    </source>
</evidence>
<dbReference type="AlphaFoldDB" id="A0A6J6GUP3"/>
<evidence type="ECO:0000313" key="1">
    <source>
        <dbReference type="EMBL" id="CAB4553435.1"/>
    </source>
</evidence>
<reference evidence="2" key="1">
    <citation type="submission" date="2020-05" db="EMBL/GenBank/DDBJ databases">
        <authorList>
            <person name="Chiriac C."/>
            <person name="Salcher M."/>
            <person name="Ghai R."/>
            <person name="Kavagutti S V."/>
        </authorList>
    </citation>
    <scope>NUCLEOTIDE SEQUENCE</scope>
</reference>
<dbReference type="EMBL" id="CAEZZV010000045">
    <property type="protein sequence ID" value="CAB4775155.1"/>
    <property type="molecule type" value="Genomic_DNA"/>
</dbReference>